<dbReference type="Pfam" id="PF08263">
    <property type="entry name" value="LRRNT_2"/>
    <property type="match status" value="1"/>
</dbReference>
<dbReference type="InterPro" id="IPR001245">
    <property type="entry name" value="Ser-Thr/Tyr_kinase_cat_dom"/>
</dbReference>
<dbReference type="InterPro" id="IPR011009">
    <property type="entry name" value="Kinase-like_dom_sf"/>
</dbReference>
<evidence type="ECO:0000313" key="11">
    <source>
        <dbReference type="EMBL" id="KAG9447885.1"/>
    </source>
</evidence>
<dbReference type="PROSITE" id="PS50011">
    <property type="entry name" value="PROTEIN_KINASE_DOM"/>
    <property type="match status" value="1"/>
</dbReference>
<keyword evidence="4" id="KW-0677">Repeat</keyword>
<dbReference type="Pfam" id="PF07714">
    <property type="entry name" value="PK_Tyr_Ser-Thr"/>
    <property type="match status" value="1"/>
</dbReference>
<dbReference type="GO" id="GO:0005524">
    <property type="term" value="F:ATP binding"/>
    <property type="evidence" value="ECO:0007669"/>
    <property type="project" value="InterPro"/>
</dbReference>
<evidence type="ECO:0000256" key="9">
    <source>
        <dbReference type="SAM" id="Phobius"/>
    </source>
</evidence>
<dbReference type="PANTHER" id="PTHR46084:SF1">
    <property type="entry name" value="PROTEIN MALE DISCOVERER 2"/>
    <property type="match status" value="1"/>
</dbReference>
<evidence type="ECO:0000256" key="6">
    <source>
        <dbReference type="ARBA" id="ARBA00023136"/>
    </source>
</evidence>
<evidence type="ECO:0000256" key="2">
    <source>
        <dbReference type="ARBA" id="ARBA00022692"/>
    </source>
</evidence>
<keyword evidence="12" id="KW-1185">Reference proteome</keyword>
<dbReference type="FunFam" id="3.30.200.20:FF:000489">
    <property type="entry name" value="Inactive receptor-like serine/threonine-protein kinase"/>
    <property type="match status" value="1"/>
</dbReference>
<keyword evidence="2 9" id="KW-0812">Transmembrane</keyword>
<dbReference type="GO" id="GO:0004672">
    <property type="term" value="F:protein kinase activity"/>
    <property type="evidence" value="ECO:0007669"/>
    <property type="project" value="InterPro"/>
</dbReference>
<dbReference type="Gene3D" id="3.80.10.10">
    <property type="entry name" value="Ribonuclease Inhibitor"/>
    <property type="match status" value="1"/>
</dbReference>
<dbReference type="InterPro" id="IPR000719">
    <property type="entry name" value="Prot_kinase_dom"/>
</dbReference>
<organism evidence="11 12">
    <name type="scientific">Aristolochia fimbriata</name>
    <name type="common">White veined hardy Dutchman's pipe vine</name>
    <dbReference type="NCBI Taxonomy" id="158543"/>
    <lineage>
        <taxon>Eukaryota</taxon>
        <taxon>Viridiplantae</taxon>
        <taxon>Streptophyta</taxon>
        <taxon>Embryophyta</taxon>
        <taxon>Tracheophyta</taxon>
        <taxon>Spermatophyta</taxon>
        <taxon>Magnoliopsida</taxon>
        <taxon>Magnoliidae</taxon>
        <taxon>Piperales</taxon>
        <taxon>Aristolochiaceae</taxon>
        <taxon>Aristolochia</taxon>
    </lineage>
</organism>
<keyword evidence="5 9" id="KW-1133">Transmembrane helix</keyword>
<dbReference type="AlphaFoldDB" id="A0AAV7EGA7"/>
<evidence type="ECO:0000256" key="4">
    <source>
        <dbReference type="ARBA" id="ARBA00022737"/>
    </source>
</evidence>
<evidence type="ECO:0000313" key="12">
    <source>
        <dbReference type="Proteomes" id="UP000825729"/>
    </source>
</evidence>
<gene>
    <name evidence="11" type="ORF">H6P81_014013</name>
</gene>
<dbReference type="InterPro" id="IPR013210">
    <property type="entry name" value="LRR_N_plant-typ"/>
</dbReference>
<evidence type="ECO:0000256" key="7">
    <source>
        <dbReference type="ARBA" id="ARBA00046288"/>
    </source>
</evidence>
<feature type="compositionally biased region" description="Polar residues" evidence="8">
    <location>
        <begin position="300"/>
        <end position="340"/>
    </location>
</feature>
<feature type="region of interest" description="Disordered" evidence="8">
    <location>
        <begin position="300"/>
        <end position="342"/>
    </location>
</feature>
<dbReference type="FunFam" id="3.80.10.10:FF:000627">
    <property type="entry name" value="Probable leucine-rich repeat receptor-like protein kinase At2g33170"/>
    <property type="match status" value="1"/>
</dbReference>
<dbReference type="EMBL" id="JAINDJ010000005">
    <property type="protein sequence ID" value="KAG9447885.1"/>
    <property type="molecule type" value="Genomic_DNA"/>
</dbReference>
<reference evidence="11 12" key="1">
    <citation type="submission" date="2021-07" db="EMBL/GenBank/DDBJ databases">
        <title>The Aristolochia fimbriata genome: insights into angiosperm evolution, floral development and chemical biosynthesis.</title>
        <authorList>
            <person name="Jiao Y."/>
        </authorList>
    </citation>
    <scope>NUCLEOTIDE SEQUENCE [LARGE SCALE GENOMIC DNA]</scope>
    <source>
        <strain evidence="11">IBCAS-2021</strain>
        <tissue evidence="11">Leaf</tissue>
    </source>
</reference>
<keyword evidence="6 9" id="KW-0472">Membrane</keyword>
<comment type="subcellular location">
    <subcellularLocation>
        <location evidence="7">Endomembrane system</location>
        <topology evidence="7">Single-pass type I membrane protein</topology>
    </subcellularLocation>
</comment>
<comment type="caution">
    <text evidence="11">The sequence shown here is derived from an EMBL/GenBank/DDBJ whole genome shotgun (WGS) entry which is preliminary data.</text>
</comment>
<dbReference type="Gene3D" id="3.30.200.20">
    <property type="entry name" value="Phosphorylase Kinase, domain 1"/>
    <property type="match status" value="1"/>
</dbReference>
<evidence type="ECO:0000259" key="10">
    <source>
        <dbReference type="PROSITE" id="PS50011"/>
    </source>
</evidence>
<dbReference type="SUPFAM" id="SSF56112">
    <property type="entry name" value="Protein kinase-like (PK-like)"/>
    <property type="match status" value="1"/>
</dbReference>
<protein>
    <recommendedName>
        <fullName evidence="10">Protein kinase domain-containing protein</fullName>
    </recommendedName>
</protein>
<proteinExistence type="predicted"/>
<evidence type="ECO:0000256" key="1">
    <source>
        <dbReference type="ARBA" id="ARBA00022614"/>
    </source>
</evidence>
<dbReference type="PANTHER" id="PTHR46084">
    <property type="entry name" value="PROTEIN MALE DISCOVERER 2"/>
    <property type="match status" value="1"/>
</dbReference>
<evidence type="ECO:0000256" key="3">
    <source>
        <dbReference type="ARBA" id="ARBA00022729"/>
    </source>
</evidence>
<keyword evidence="1" id="KW-0433">Leucine-rich repeat</keyword>
<feature type="transmembrane region" description="Helical" evidence="9">
    <location>
        <begin position="33"/>
        <end position="56"/>
    </location>
</feature>
<feature type="domain" description="Protein kinase" evidence="10">
    <location>
        <begin position="415"/>
        <end position="683"/>
    </location>
</feature>
<dbReference type="Gene3D" id="1.10.510.10">
    <property type="entry name" value="Transferase(Phosphotransferase) domain 1"/>
    <property type="match status" value="1"/>
</dbReference>
<dbReference type="Proteomes" id="UP000825729">
    <property type="component" value="Unassembled WGS sequence"/>
</dbReference>
<sequence length="710" mass="79938">MYKYLTIRIKTVALGYCIFASSASPKMGARSKFSLISTTGVFCVALVFSFLISTFWCLENKSWCLNEEGIALLKFRSKIETDPYSSLANWNPYDVSPCSWAGVVCVDGHVHSLELQNLSLVGVISPEIGRLSHLKALVLYKNYFTGDIPKEITNLSMLQLLDLRFNDLSGKVPAEIGFMPSLKQILLHGNRFEGNMAAEFEKLKINSELQYEHNLESDVTVNRKVGQWSDKGSLHENGESHFNTELVLIEPCMLPNAQNLMHLGRRKLGEIYSSNLAALLPLGFPIEPIFSIPSMGSGSFPATTNENQNESQIPRGGTSQNIQPISNMTPSSQAYDNMNSGGADPRSKQVDWKYIYILPVVAFVLLVATALFCMFRNKGVTTIGPWKTGLSGQLQKAFVTRVPKLNRTELETACEDFSNIIATMPECKVYKGTLSSGVEIAVSSSSIKSNKDWSKRSEQHFRKKIDVFSRVNHKNFINLLGYCEEDEPFMRLMVFEYAPNGTLYEHLHIKEVEHLDWAARMRIIMGVAYCLQYMHHDLNPPVIHPNLQSDCVFLTDDYAAKVTEVTFWKDMMIKGKITGDEDNEVSELPQGDTESNVYNFGILLLEIISGKLPYSEEQGSLVNWAVEYLNDKRSISYMIDPSLLSFKNTELDVICEVIQECIHHDPRHRPTMREVTLKLKEVLGISAEAATPRLSPLWWAELEILSVEAS</sequence>
<dbReference type="InterPro" id="IPR032675">
    <property type="entry name" value="LRR_dom_sf"/>
</dbReference>
<evidence type="ECO:0000256" key="8">
    <source>
        <dbReference type="SAM" id="MobiDB-lite"/>
    </source>
</evidence>
<accession>A0AAV7EGA7</accession>
<dbReference type="SUPFAM" id="SSF52058">
    <property type="entry name" value="L domain-like"/>
    <property type="match status" value="1"/>
</dbReference>
<keyword evidence="3" id="KW-0732">Signal</keyword>
<name>A0AAV7EGA7_ARIFI</name>
<dbReference type="GO" id="GO:0012505">
    <property type="term" value="C:endomembrane system"/>
    <property type="evidence" value="ECO:0007669"/>
    <property type="project" value="UniProtKB-SubCell"/>
</dbReference>
<evidence type="ECO:0000256" key="5">
    <source>
        <dbReference type="ARBA" id="ARBA00022989"/>
    </source>
</evidence>